<reference evidence="1" key="1">
    <citation type="journal article" date="2021" name="New Phytol.">
        <title>Evolutionary innovations through gain and loss of genes in the ectomycorrhizal Boletales.</title>
        <authorList>
            <person name="Wu G."/>
            <person name="Miyauchi S."/>
            <person name="Morin E."/>
            <person name="Kuo A."/>
            <person name="Drula E."/>
            <person name="Varga T."/>
            <person name="Kohler A."/>
            <person name="Feng B."/>
            <person name="Cao Y."/>
            <person name="Lipzen A."/>
            <person name="Daum C."/>
            <person name="Hundley H."/>
            <person name="Pangilinan J."/>
            <person name="Johnson J."/>
            <person name="Barry K."/>
            <person name="LaButti K."/>
            <person name="Ng V."/>
            <person name="Ahrendt S."/>
            <person name="Min B."/>
            <person name="Choi I.G."/>
            <person name="Park H."/>
            <person name="Plett J.M."/>
            <person name="Magnuson J."/>
            <person name="Spatafora J.W."/>
            <person name="Nagy L.G."/>
            <person name="Henrissat B."/>
            <person name="Grigoriev I.V."/>
            <person name="Yang Z.L."/>
            <person name="Xu J."/>
            <person name="Martin F.M."/>
        </authorList>
    </citation>
    <scope>NUCLEOTIDE SEQUENCE</scope>
    <source>
        <strain evidence="1">KUC20120723A-06</strain>
    </source>
</reference>
<dbReference type="EMBL" id="MU266462">
    <property type="protein sequence ID" value="KAH7923120.1"/>
    <property type="molecule type" value="Genomic_DNA"/>
</dbReference>
<proteinExistence type="predicted"/>
<evidence type="ECO:0000313" key="2">
    <source>
        <dbReference type="Proteomes" id="UP000790709"/>
    </source>
</evidence>
<gene>
    <name evidence="1" type="ORF">BV22DRAFT_1048417</name>
</gene>
<sequence length="324" mass="33755">MAPKNIGGPRGVPPASPPAERTFAIVVATGIGTDAIGAAPVNTAARPSSPRLHPRERVYPREGVETAWRVVEGPGTIDVEASERAVPGRAEDSALESDTLSPGCPLAVDHALRAQQPKINVLLQPPASLPGSPAQNCTTSGTARSGTSVVCMGVTPESRPPQNGVHGPEAQGGLCGDCTRAFSSPPPVELDVEEAVEDMASGNGAGVFGLGGAELGADGGDESITLENHACREASAVMECVWKDLEAPRVAGEVDDLEDIVHPVFTSERASAAVFRAQAKNAGYEVKGVRETTKIDDWTAYHDFSVIRIGEVDKSAEYSSRECE</sequence>
<protein>
    <submittedName>
        <fullName evidence="1">Uncharacterized protein</fullName>
    </submittedName>
</protein>
<organism evidence="1 2">
    <name type="scientific">Leucogyrophana mollusca</name>
    <dbReference type="NCBI Taxonomy" id="85980"/>
    <lineage>
        <taxon>Eukaryota</taxon>
        <taxon>Fungi</taxon>
        <taxon>Dikarya</taxon>
        <taxon>Basidiomycota</taxon>
        <taxon>Agaricomycotina</taxon>
        <taxon>Agaricomycetes</taxon>
        <taxon>Agaricomycetidae</taxon>
        <taxon>Boletales</taxon>
        <taxon>Boletales incertae sedis</taxon>
        <taxon>Leucogyrophana</taxon>
    </lineage>
</organism>
<evidence type="ECO:0000313" key="1">
    <source>
        <dbReference type="EMBL" id="KAH7923120.1"/>
    </source>
</evidence>
<name>A0ACB8BCS9_9AGAM</name>
<accession>A0ACB8BCS9</accession>
<comment type="caution">
    <text evidence="1">The sequence shown here is derived from an EMBL/GenBank/DDBJ whole genome shotgun (WGS) entry which is preliminary data.</text>
</comment>
<keyword evidence="2" id="KW-1185">Reference proteome</keyword>
<dbReference type="Proteomes" id="UP000790709">
    <property type="component" value="Unassembled WGS sequence"/>
</dbReference>